<feature type="transmembrane region" description="Helical" evidence="5">
    <location>
        <begin position="20"/>
        <end position="38"/>
    </location>
</feature>
<evidence type="ECO:0000313" key="7">
    <source>
        <dbReference type="EMBL" id="EKM59189.1"/>
    </source>
</evidence>
<comment type="subcellular location">
    <subcellularLocation>
        <location evidence="1">Mitochondrion</location>
    </subcellularLocation>
</comment>
<gene>
    <name evidence="7" type="ORF">PHACADRAFT_249462</name>
</gene>
<evidence type="ECO:0000256" key="2">
    <source>
        <dbReference type="ARBA" id="ARBA00022692"/>
    </source>
</evidence>
<evidence type="ECO:0000256" key="1">
    <source>
        <dbReference type="ARBA" id="ARBA00004173"/>
    </source>
</evidence>
<evidence type="ECO:0000256" key="3">
    <source>
        <dbReference type="ARBA" id="ARBA00022989"/>
    </source>
</evidence>
<proteinExistence type="predicted"/>
<dbReference type="GO" id="GO:0033617">
    <property type="term" value="P:mitochondrial respiratory chain complex IV assembly"/>
    <property type="evidence" value="ECO:0007669"/>
    <property type="project" value="TreeGrafter"/>
</dbReference>
<dbReference type="STRING" id="650164.K5WJ87"/>
<dbReference type="KEGG" id="pco:PHACADRAFT_249462"/>
<keyword evidence="2 5" id="KW-0812">Transmembrane</keyword>
<dbReference type="PANTHER" id="PTHR28018:SF3">
    <property type="entry name" value="RESPIRATORY SUPERCOMPLEX FACTOR 2, MITOCHONDRIAL"/>
    <property type="match status" value="1"/>
</dbReference>
<dbReference type="PANTHER" id="PTHR28018">
    <property type="entry name" value="RESPIRATORY SUPERCOMPLEX FACTOR 2, MITOCHONDRIAL"/>
    <property type="match status" value="1"/>
</dbReference>
<accession>K5WJ87</accession>
<dbReference type="InterPro" id="IPR007667">
    <property type="entry name" value="Hypoxia_induced_domain"/>
</dbReference>
<dbReference type="GO" id="GO:0005739">
    <property type="term" value="C:mitochondrion"/>
    <property type="evidence" value="ECO:0007669"/>
    <property type="project" value="UniProtKB-SubCell"/>
</dbReference>
<feature type="transmembrane region" description="Helical" evidence="5">
    <location>
        <begin position="118"/>
        <end position="138"/>
    </location>
</feature>
<dbReference type="OrthoDB" id="1915122at2759"/>
<dbReference type="InParanoid" id="K5WJ87"/>
<protein>
    <recommendedName>
        <fullName evidence="6">HIG1 domain-containing protein</fullName>
    </recommendedName>
</protein>
<reference evidence="7 8" key="1">
    <citation type="journal article" date="2012" name="BMC Genomics">
        <title>Comparative genomics of the white-rot fungi, Phanerochaete carnosa and P. chrysosporium, to elucidate the genetic basis of the distinct wood types they colonize.</title>
        <authorList>
            <person name="Suzuki H."/>
            <person name="MacDonald J."/>
            <person name="Syed K."/>
            <person name="Salamov A."/>
            <person name="Hori C."/>
            <person name="Aerts A."/>
            <person name="Henrissat B."/>
            <person name="Wiebenga A."/>
            <person name="vanKuyk P.A."/>
            <person name="Barry K."/>
            <person name="Lindquist E."/>
            <person name="LaButti K."/>
            <person name="Lapidus A."/>
            <person name="Lucas S."/>
            <person name="Coutinho P."/>
            <person name="Gong Y."/>
            <person name="Samejima M."/>
            <person name="Mahadevan R."/>
            <person name="Abou-Zaid M."/>
            <person name="de Vries R.P."/>
            <person name="Igarashi K."/>
            <person name="Yadav J.S."/>
            <person name="Grigoriev I.V."/>
            <person name="Master E.R."/>
        </authorList>
    </citation>
    <scope>NUCLEOTIDE SEQUENCE [LARGE SCALE GENOMIC DNA]</scope>
    <source>
        <strain evidence="7 8">HHB-10118-sp</strain>
    </source>
</reference>
<evidence type="ECO:0000313" key="8">
    <source>
        <dbReference type="Proteomes" id="UP000008370"/>
    </source>
</evidence>
<evidence type="ECO:0000259" key="6">
    <source>
        <dbReference type="PROSITE" id="PS51503"/>
    </source>
</evidence>
<feature type="transmembrane region" description="Helical" evidence="5">
    <location>
        <begin position="153"/>
        <end position="172"/>
    </location>
</feature>
<dbReference type="PROSITE" id="PS51503">
    <property type="entry name" value="HIG1"/>
    <property type="match status" value="1"/>
</dbReference>
<dbReference type="RefSeq" id="XP_007391760.1">
    <property type="nucleotide sequence ID" value="XM_007391698.1"/>
</dbReference>
<dbReference type="Pfam" id="PF04588">
    <property type="entry name" value="HIG_1_N"/>
    <property type="match status" value="1"/>
</dbReference>
<dbReference type="FunCoup" id="K5WJ87">
    <property type="interactions" value="52"/>
</dbReference>
<sequence>MKLATKEELDGHQNATIRGAIEGVLAGVAIAGPLGYYANKKWPAFRRMPPQLKALAAILIIIPAYSVQAERRGVEFDESTWTGAGAMELRRAKSEEEKHWESLSAVGKFKEWAMHNQYKVIVGSWAASMAVAGVIVMANRHQTMPQKIVQARMWAQGLTIGVIIGAGVLTHGQREKQFQERQVDHSWANIVEETQREEAEEAEHHKAAAKLEIPTTLKVHA</sequence>
<dbReference type="GeneID" id="18914677"/>
<evidence type="ECO:0000256" key="5">
    <source>
        <dbReference type="SAM" id="Phobius"/>
    </source>
</evidence>
<dbReference type="HOGENOM" id="CLU_079101_1_0_1"/>
<dbReference type="InterPro" id="IPR040153">
    <property type="entry name" value="Rcf2"/>
</dbReference>
<dbReference type="EMBL" id="JH930469">
    <property type="protein sequence ID" value="EKM59189.1"/>
    <property type="molecule type" value="Genomic_DNA"/>
</dbReference>
<evidence type="ECO:0000256" key="4">
    <source>
        <dbReference type="ARBA" id="ARBA00023136"/>
    </source>
</evidence>
<feature type="domain" description="HIG1" evidence="6">
    <location>
        <begin position="90"/>
        <end position="181"/>
    </location>
</feature>
<dbReference type="AlphaFoldDB" id="K5WJ87"/>
<dbReference type="Proteomes" id="UP000008370">
    <property type="component" value="Unassembled WGS sequence"/>
</dbReference>
<keyword evidence="3 5" id="KW-1133">Transmembrane helix</keyword>
<organism evidence="7 8">
    <name type="scientific">Phanerochaete carnosa (strain HHB-10118-sp)</name>
    <name type="common">White-rot fungus</name>
    <name type="synonym">Peniophora carnosa</name>
    <dbReference type="NCBI Taxonomy" id="650164"/>
    <lineage>
        <taxon>Eukaryota</taxon>
        <taxon>Fungi</taxon>
        <taxon>Dikarya</taxon>
        <taxon>Basidiomycota</taxon>
        <taxon>Agaricomycotina</taxon>
        <taxon>Agaricomycetes</taxon>
        <taxon>Polyporales</taxon>
        <taxon>Phanerochaetaceae</taxon>
        <taxon>Phanerochaete</taxon>
    </lineage>
</organism>
<keyword evidence="8" id="KW-1185">Reference proteome</keyword>
<name>K5WJ87_PHACS</name>
<keyword evidence="4 5" id="KW-0472">Membrane</keyword>